<protein>
    <submittedName>
        <fullName evidence="1">Uncharacterized protein</fullName>
    </submittedName>
</protein>
<dbReference type="Proteomes" id="UP001497522">
    <property type="component" value="Chromosome 12"/>
</dbReference>
<organism evidence="1 2">
    <name type="scientific">Sphagnum jensenii</name>
    <dbReference type="NCBI Taxonomy" id="128206"/>
    <lineage>
        <taxon>Eukaryota</taxon>
        <taxon>Viridiplantae</taxon>
        <taxon>Streptophyta</taxon>
        <taxon>Embryophyta</taxon>
        <taxon>Bryophyta</taxon>
        <taxon>Sphagnophytina</taxon>
        <taxon>Sphagnopsida</taxon>
        <taxon>Sphagnales</taxon>
        <taxon>Sphagnaceae</taxon>
        <taxon>Sphagnum</taxon>
    </lineage>
</organism>
<name>A0ABP1AFX8_9BRYO</name>
<sequence length="90" mass="9714">MICTESPSPPRIANFKIILSPEGVVNVHNNCNCKDDKKGVLIGYSDHALEGGECLLTSITGEALKKTLAQSSDHFPEVVNACSQESLRKD</sequence>
<evidence type="ECO:0000313" key="1">
    <source>
        <dbReference type="EMBL" id="CAK9861315.1"/>
    </source>
</evidence>
<proteinExistence type="predicted"/>
<dbReference type="EMBL" id="OZ023713">
    <property type="protein sequence ID" value="CAK9861315.1"/>
    <property type="molecule type" value="Genomic_DNA"/>
</dbReference>
<reference evidence="1" key="1">
    <citation type="submission" date="2024-03" db="EMBL/GenBank/DDBJ databases">
        <authorList>
            <consortium name="ELIXIR-Norway"/>
            <consortium name="Elixir Norway"/>
        </authorList>
    </citation>
    <scope>NUCLEOTIDE SEQUENCE</scope>
</reference>
<accession>A0ABP1AFX8</accession>
<gene>
    <name evidence="1" type="ORF">CSSPJE1EN2_LOCUS4310</name>
</gene>
<evidence type="ECO:0000313" key="2">
    <source>
        <dbReference type="Proteomes" id="UP001497522"/>
    </source>
</evidence>
<keyword evidence="2" id="KW-1185">Reference proteome</keyword>